<protein>
    <submittedName>
        <fullName evidence="3 4">X-ray radiation resistance-associated protein 1 isoform 1</fullName>
    </submittedName>
</protein>
<gene>
    <name evidence="3" type="ORF">ZHAS_00001511</name>
</gene>
<keyword evidence="2" id="KW-1133">Transmembrane helix</keyword>
<dbReference type="EnsemblMetazoa" id="ASIC001511-RA">
    <property type="protein sequence ID" value="ASIC001511-PA"/>
    <property type="gene ID" value="ASIC001511"/>
</dbReference>
<sequence>MLSITCQVGATSEAKCQGFGERFVYVMCYKQILQSMSRLPCPTITSRPTNSPTHDKPKQPKKRFQEIPIAPPGQSVATLRVKMTDVMRSMSRIALNNQLVCLLGGVVWLVV</sequence>
<evidence type="ECO:0000313" key="4">
    <source>
        <dbReference type="EnsemblMetazoa" id="ASIC001511-PA"/>
    </source>
</evidence>
<dbReference type="Proteomes" id="UP000030765">
    <property type="component" value="Unassembled WGS sequence"/>
</dbReference>
<name>A0A084VBF2_ANOSI</name>
<dbReference type="EMBL" id="KE524368">
    <property type="protein sequence ID" value="KFB35296.1"/>
    <property type="molecule type" value="Genomic_DNA"/>
</dbReference>
<dbReference type="AlphaFoldDB" id="A0A084VBF2"/>
<keyword evidence="2" id="KW-0472">Membrane</keyword>
<feature type="region of interest" description="Disordered" evidence="1">
    <location>
        <begin position="40"/>
        <end position="67"/>
    </location>
</feature>
<evidence type="ECO:0000256" key="2">
    <source>
        <dbReference type="SAM" id="Phobius"/>
    </source>
</evidence>
<accession>A0A084VBF2</accession>
<feature type="transmembrane region" description="Helical" evidence="2">
    <location>
        <begin position="93"/>
        <end position="110"/>
    </location>
</feature>
<dbReference type="EMBL" id="ATLV01006590">
    <property type="status" value="NOT_ANNOTATED_CDS"/>
    <property type="molecule type" value="Genomic_DNA"/>
</dbReference>
<reference evidence="3 5" key="1">
    <citation type="journal article" date="2014" name="BMC Genomics">
        <title>Genome sequence of Anopheles sinensis provides insight into genetics basis of mosquito competence for malaria parasites.</title>
        <authorList>
            <person name="Zhou D."/>
            <person name="Zhang D."/>
            <person name="Ding G."/>
            <person name="Shi L."/>
            <person name="Hou Q."/>
            <person name="Ye Y."/>
            <person name="Xu Y."/>
            <person name="Zhou H."/>
            <person name="Xiong C."/>
            <person name="Li S."/>
            <person name="Yu J."/>
            <person name="Hong S."/>
            <person name="Yu X."/>
            <person name="Zou P."/>
            <person name="Chen C."/>
            <person name="Chang X."/>
            <person name="Wang W."/>
            <person name="Lv Y."/>
            <person name="Sun Y."/>
            <person name="Ma L."/>
            <person name="Shen B."/>
            <person name="Zhu C."/>
        </authorList>
    </citation>
    <scope>NUCLEOTIDE SEQUENCE [LARGE SCALE GENOMIC DNA]</scope>
</reference>
<evidence type="ECO:0000256" key="1">
    <source>
        <dbReference type="SAM" id="MobiDB-lite"/>
    </source>
</evidence>
<keyword evidence="2" id="KW-0812">Transmembrane</keyword>
<keyword evidence="5" id="KW-1185">Reference proteome</keyword>
<proteinExistence type="predicted"/>
<evidence type="ECO:0000313" key="3">
    <source>
        <dbReference type="EMBL" id="KFB35296.1"/>
    </source>
</evidence>
<reference evidence="4" key="2">
    <citation type="submission" date="2020-05" db="UniProtKB">
        <authorList>
            <consortium name="EnsemblMetazoa"/>
        </authorList>
    </citation>
    <scope>IDENTIFICATION</scope>
</reference>
<dbReference type="VEuPathDB" id="VectorBase:ASIC001511"/>
<evidence type="ECO:0000313" key="5">
    <source>
        <dbReference type="Proteomes" id="UP000030765"/>
    </source>
</evidence>
<feature type="compositionally biased region" description="Polar residues" evidence="1">
    <location>
        <begin position="40"/>
        <end position="52"/>
    </location>
</feature>
<organism evidence="3">
    <name type="scientific">Anopheles sinensis</name>
    <name type="common">Mosquito</name>
    <dbReference type="NCBI Taxonomy" id="74873"/>
    <lineage>
        <taxon>Eukaryota</taxon>
        <taxon>Metazoa</taxon>
        <taxon>Ecdysozoa</taxon>
        <taxon>Arthropoda</taxon>
        <taxon>Hexapoda</taxon>
        <taxon>Insecta</taxon>
        <taxon>Pterygota</taxon>
        <taxon>Neoptera</taxon>
        <taxon>Endopterygota</taxon>
        <taxon>Diptera</taxon>
        <taxon>Nematocera</taxon>
        <taxon>Culicoidea</taxon>
        <taxon>Culicidae</taxon>
        <taxon>Anophelinae</taxon>
        <taxon>Anopheles</taxon>
    </lineage>
</organism>